<feature type="transmembrane region" description="Helical" evidence="5">
    <location>
        <begin position="271"/>
        <end position="289"/>
    </location>
</feature>
<feature type="transmembrane region" description="Helical" evidence="5">
    <location>
        <begin position="69"/>
        <end position="90"/>
    </location>
</feature>
<keyword evidence="3 5" id="KW-1133">Transmembrane helix</keyword>
<feature type="transmembrane region" description="Helical" evidence="5">
    <location>
        <begin position="127"/>
        <end position="144"/>
    </location>
</feature>
<feature type="transmembrane region" description="Helical" evidence="5">
    <location>
        <begin position="184"/>
        <end position="205"/>
    </location>
</feature>
<evidence type="ECO:0000256" key="5">
    <source>
        <dbReference type="SAM" id="Phobius"/>
    </source>
</evidence>
<evidence type="ECO:0000259" key="6">
    <source>
        <dbReference type="Pfam" id="PF00892"/>
    </source>
</evidence>
<keyword evidence="2 5" id="KW-0812">Transmembrane</keyword>
<dbReference type="Pfam" id="PF00892">
    <property type="entry name" value="EamA"/>
    <property type="match status" value="2"/>
</dbReference>
<evidence type="ECO:0000313" key="9">
    <source>
        <dbReference type="EMBL" id="CAB4801526.1"/>
    </source>
</evidence>
<sequence>MNSPDGDDNHAEIAVPAVLLAVLAWGIGPLMVRNMSVGGYTTALFRMWLGAPAMYLASRWWGNGVTWKSLKACVVPGCFFGASMVMGFMAVRATSIANATLIGALTPALILLGLNRLVGERSDLKRLPFAVIAFAGLAMVILAGSSTDGASLHGDVWAAINVTSFTVYFMILKRRRNEGIDGWSFLAGVFIVGAILITPVCLILGDDTWKVNGRDWVLLLAMVVGPGWVGHGLISWASRHLPVTTTSLLTLGSPVVSVLGAWLIYDQHLGFVQIVGAVMVIAGLAGSVWDRRGSAQAPEPVA</sequence>
<feature type="transmembrane region" description="Helical" evidence="5">
    <location>
        <begin position="12"/>
        <end position="31"/>
    </location>
</feature>
<dbReference type="EMBL" id="CAFAAL010000046">
    <property type="protein sequence ID" value="CAB4801526.1"/>
    <property type="molecule type" value="Genomic_DNA"/>
</dbReference>
<protein>
    <submittedName>
        <fullName evidence="12">Unannotated protein</fullName>
    </submittedName>
</protein>
<dbReference type="EMBL" id="CAFBPS010000028">
    <property type="protein sequence ID" value="CAB5026028.1"/>
    <property type="molecule type" value="Genomic_DNA"/>
</dbReference>
<comment type="subcellular location">
    <subcellularLocation>
        <location evidence="1">Membrane</location>
        <topology evidence="1">Multi-pass membrane protein</topology>
    </subcellularLocation>
</comment>
<dbReference type="InterPro" id="IPR050638">
    <property type="entry name" value="AA-Vitamin_Transporters"/>
</dbReference>
<feature type="transmembrane region" description="Helical" evidence="5">
    <location>
        <begin position="96"/>
        <end position="115"/>
    </location>
</feature>
<dbReference type="PANTHER" id="PTHR32322">
    <property type="entry name" value="INNER MEMBRANE TRANSPORTER"/>
    <property type="match status" value="1"/>
</dbReference>
<evidence type="ECO:0000313" key="12">
    <source>
        <dbReference type="EMBL" id="CAB5026028.1"/>
    </source>
</evidence>
<dbReference type="InterPro" id="IPR000620">
    <property type="entry name" value="EamA_dom"/>
</dbReference>
<dbReference type="InterPro" id="IPR037185">
    <property type="entry name" value="EmrE-like"/>
</dbReference>
<accession>A0A6J7RBN1</accession>
<dbReference type="EMBL" id="CAEZYH010000025">
    <property type="protein sequence ID" value="CAB4717633.1"/>
    <property type="molecule type" value="Genomic_DNA"/>
</dbReference>
<feature type="transmembrane region" description="Helical" evidence="5">
    <location>
        <begin position="217"/>
        <end position="236"/>
    </location>
</feature>
<evidence type="ECO:0000313" key="11">
    <source>
        <dbReference type="EMBL" id="CAB4895995.1"/>
    </source>
</evidence>
<evidence type="ECO:0000313" key="10">
    <source>
        <dbReference type="EMBL" id="CAB4866402.1"/>
    </source>
</evidence>
<gene>
    <name evidence="7" type="ORF">UFOPK2658_00799</name>
    <name evidence="8" type="ORF">UFOPK2880_00760</name>
    <name evidence="9" type="ORF">UFOPK3004_00704</name>
    <name evidence="10" type="ORF">UFOPK3304_00756</name>
    <name evidence="11" type="ORF">UFOPK3494_00675</name>
    <name evidence="12" type="ORF">UFOPK4134_00573</name>
</gene>
<evidence type="ECO:0000256" key="3">
    <source>
        <dbReference type="ARBA" id="ARBA00022989"/>
    </source>
</evidence>
<reference evidence="12" key="1">
    <citation type="submission" date="2020-05" db="EMBL/GenBank/DDBJ databases">
        <authorList>
            <person name="Chiriac C."/>
            <person name="Salcher M."/>
            <person name="Ghai R."/>
            <person name="Kavagutti S V."/>
        </authorList>
    </citation>
    <scope>NUCLEOTIDE SEQUENCE</scope>
</reference>
<evidence type="ECO:0000313" key="8">
    <source>
        <dbReference type="EMBL" id="CAB4770015.1"/>
    </source>
</evidence>
<dbReference type="SUPFAM" id="SSF103481">
    <property type="entry name" value="Multidrug resistance efflux transporter EmrE"/>
    <property type="match status" value="2"/>
</dbReference>
<feature type="transmembrane region" description="Helical" evidence="5">
    <location>
        <begin position="156"/>
        <end position="172"/>
    </location>
</feature>
<keyword evidence="4 5" id="KW-0472">Membrane</keyword>
<evidence type="ECO:0000256" key="4">
    <source>
        <dbReference type="ARBA" id="ARBA00023136"/>
    </source>
</evidence>
<evidence type="ECO:0000256" key="2">
    <source>
        <dbReference type="ARBA" id="ARBA00022692"/>
    </source>
</evidence>
<proteinExistence type="predicted"/>
<dbReference type="PANTHER" id="PTHR32322:SF2">
    <property type="entry name" value="EAMA DOMAIN-CONTAINING PROTEIN"/>
    <property type="match status" value="1"/>
</dbReference>
<dbReference type="AlphaFoldDB" id="A0A6J7RBN1"/>
<dbReference type="EMBL" id="CAFBMF010000031">
    <property type="protein sequence ID" value="CAB4895995.1"/>
    <property type="molecule type" value="Genomic_DNA"/>
</dbReference>
<dbReference type="EMBL" id="CAEZZP010000036">
    <property type="protein sequence ID" value="CAB4770015.1"/>
    <property type="molecule type" value="Genomic_DNA"/>
</dbReference>
<feature type="transmembrane region" description="Helical" evidence="5">
    <location>
        <begin position="248"/>
        <end position="265"/>
    </location>
</feature>
<evidence type="ECO:0000256" key="1">
    <source>
        <dbReference type="ARBA" id="ARBA00004141"/>
    </source>
</evidence>
<organism evidence="12">
    <name type="scientific">freshwater metagenome</name>
    <dbReference type="NCBI Taxonomy" id="449393"/>
    <lineage>
        <taxon>unclassified sequences</taxon>
        <taxon>metagenomes</taxon>
        <taxon>ecological metagenomes</taxon>
    </lineage>
</organism>
<dbReference type="GO" id="GO:0016020">
    <property type="term" value="C:membrane"/>
    <property type="evidence" value="ECO:0007669"/>
    <property type="project" value="UniProtKB-SubCell"/>
</dbReference>
<name>A0A6J7RBN1_9ZZZZ</name>
<dbReference type="EMBL" id="CAFBLJ010000030">
    <property type="protein sequence ID" value="CAB4866402.1"/>
    <property type="molecule type" value="Genomic_DNA"/>
</dbReference>
<evidence type="ECO:0000313" key="7">
    <source>
        <dbReference type="EMBL" id="CAB4717633.1"/>
    </source>
</evidence>
<feature type="domain" description="EamA" evidence="6">
    <location>
        <begin position="154"/>
        <end position="287"/>
    </location>
</feature>
<feature type="domain" description="EamA" evidence="6">
    <location>
        <begin position="15"/>
        <end position="141"/>
    </location>
</feature>